<evidence type="ECO:0000313" key="4">
    <source>
        <dbReference type="Proteomes" id="UP001163828"/>
    </source>
</evidence>
<feature type="repeat" description="WD" evidence="1">
    <location>
        <begin position="582"/>
        <end position="614"/>
    </location>
</feature>
<feature type="compositionally biased region" description="Polar residues" evidence="2">
    <location>
        <begin position="56"/>
        <end position="83"/>
    </location>
</feature>
<dbReference type="Proteomes" id="UP001163828">
    <property type="component" value="Unassembled WGS sequence"/>
</dbReference>
<feature type="compositionally biased region" description="Acidic residues" evidence="2">
    <location>
        <begin position="1"/>
        <end position="10"/>
    </location>
</feature>
<feature type="region of interest" description="Disordered" evidence="2">
    <location>
        <begin position="390"/>
        <end position="451"/>
    </location>
</feature>
<feature type="region of interest" description="Disordered" evidence="2">
    <location>
        <begin position="1"/>
        <end position="83"/>
    </location>
</feature>
<comment type="caution">
    <text evidence="3">The sequence shown here is derived from an EMBL/GenBank/DDBJ whole genome shotgun (WGS) entry which is preliminary data.</text>
</comment>
<feature type="region of interest" description="Disordered" evidence="2">
    <location>
        <begin position="121"/>
        <end position="353"/>
    </location>
</feature>
<evidence type="ECO:0008006" key="5">
    <source>
        <dbReference type="Google" id="ProtNLM"/>
    </source>
</evidence>
<dbReference type="InterPro" id="IPR015943">
    <property type="entry name" value="WD40/YVTN_repeat-like_dom_sf"/>
</dbReference>
<evidence type="ECO:0000313" key="3">
    <source>
        <dbReference type="EMBL" id="KAJ3998659.1"/>
    </source>
</evidence>
<protein>
    <recommendedName>
        <fullName evidence="5">WD40 repeat-like protein</fullName>
    </recommendedName>
</protein>
<feature type="compositionally biased region" description="Basic and acidic residues" evidence="2">
    <location>
        <begin position="160"/>
        <end position="185"/>
    </location>
</feature>
<feature type="compositionally biased region" description="Low complexity" evidence="2">
    <location>
        <begin position="212"/>
        <end position="223"/>
    </location>
</feature>
<dbReference type="EMBL" id="MU790554">
    <property type="protein sequence ID" value="KAJ3998659.1"/>
    <property type="molecule type" value="Genomic_DNA"/>
</dbReference>
<dbReference type="SUPFAM" id="SSF50978">
    <property type="entry name" value="WD40 repeat-like"/>
    <property type="match status" value="1"/>
</dbReference>
<keyword evidence="1" id="KW-0853">WD repeat</keyword>
<feature type="compositionally biased region" description="Polar residues" evidence="2">
    <location>
        <begin position="430"/>
        <end position="451"/>
    </location>
</feature>
<feature type="compositionally biased region" description="Polar residues" evidence="2">
    <location>
        <begin position="36"/>
        <end position="48"/>
    </location>
</feature>
<name>A0ABQ8QJ56_9AGAR</name>
<keyword evidence="4" id="KW-1185">Reference proteome</keyword>
<evidence type="ECO:0000256" key="2">
    <source>
        <dbReference type="SAM" id="MobiDB-lite"/>
    </source>
</evidence>
<feature type="compositionally biased region" description="Polar residues" evidence="2">
    <location>
        <begin position="330"/>
        <end position="339"/>
    </location>
</feature>
<dbReference type="InterPro" id="IPR001680">
    <property type="entry name" value="WD40_rpt"/>
</dbReference>
<feature type="compositionally biased region" description="Polar residues" evidence="2">
    <location>
        <begin position="231"/>
        <end position="243"/>
    </location>
</feature>
<proteinExistence type="predicted"/>
<reference evidence="3" key="1">
    <citation type="submission" date="2022-08" db="EMBL/GenBank/DDBJ databases">
        <authorList>
            <consortium name="DOE Joint Genome Institute"/>
            <person name="Min B."/>
            <person name="Riley R."/>
            <person name="Sierra-Patev S."/>
            <person name="Naranjo-Ortiz M."/>
            <person name="Looney B."/>
            <person name="Konkel Z."/>
            <person name="Slot J.C."/>
            <person name="Sakamoto Y."/>
            <person name="Steenwyk J.L."/>
            <person name="Rokas A."/>
            <person name="Carro J."/>
            <person name="Camarero S."/>
            <person name="Ferreira P."/>
            <person name="Molpeceres G."/>
            <person name="Ruiz-Duenas F.J."/>
            <person name="Serrano A."/>
            <person name="Henrissat B."/>
            <person name="Drula E."/>
            <person name="Hughes K.W."/>
            <person name="Mata J.L."/>
            <person name="Ishikawa N.K."/>
            <person name="Vargas-Isla R."/>
            <person name="Ushijima S."/>
            <person name="Smith C.A."/>
            <person name="Ahrendt S."/>
            <person name="Andreopoulos W."/>
            <person name="He G."/>
            <person name="Labutti K."/>
            <person name="Lipzen A."/>
            <person name="Ng V."/>
            <person name="Sandor L."/>
            <person name="Barry K."/>
            <person name="Martinez A.T."/>
            <person name="Xiao Y."/>
            <person name="Gibbons J.G."/>
            <person name="Terashima K."/>
            <person name="Hibbett D.S."/>
            <person name="Grigoriev I.V."/>
        </authorList>
    </citation>
    <scope>NUCLEOTIDE SEQUENCE</scope>
    <source>
        <strain evidence="3">TFB10827</strain>
    </source>
</reference>
<accession>A0ABQ8QJ56</accession>
<feature type="compositionally biased region" description="Pro residues" evidence="2">
    <location>
        <begin position="298"/>
        <end position="319"/>
    </location>
</feature>
<organism evidence="3 4">
    <name type="scientific">Lentinula boryana</name>
    <dbReference type="NCBI Taxonomy" id="40481"/>
    <lineage>
        <taxon>Eukaryota</taxon>
        <taxon>Fungi</taxon>
        <taxon>Dikarya</taxon>
        <taxon>Basidiomycota</taxon>
        <taxon>Agaricomycotina</taxon>
        <taxon>Agaricomycetes</taxon>
        <taxon>Agaricomycetidae</taxon>
        <taxon>Agaricales</taxon>
        <taxon>Marasmiineae</taxon>
        <taxon>Omphalotaceae</taxon>
        <taxon>Lentinula</taxon>
    </lineage>
</organism>
<evidence type="ECO:0000256" key="1">
    <source>
        <dbReference type="PROSITE-ProRule" id="PRU00221"/>
    </source>
</evidence>
<dbReference type="Gene3D" id="2.130.10.10">
    <property type="entry name" value="YVTN repeat-like/Quinoprotein amine dehydrogenase"/>
    <property type="match status" value="1"/>
</dbReference>
<gene>
    <name evidence="3" type="ORF">F5050DRAFT_1180509</name>
</gene>
<dbReference type="InterPro" id="IPR036322">
    <property type="entry name" value="WD40_repeat_dom_sf"/>
</dbReference>
<sequence length="791" mass="85055">MELDSPDDPDSTSSLLGTPQPKPALPDDDEDDDMQISPNAISSQTITVVNPDHSIVSLQTQTLHPKSSSPSTKSILPYPTDNNTSEALKGVYRKSVYNPFVSAGFVTEFTGDGRATTGQAKGLGIIKNSPPNFPGAAKTSFDVEPTSTPPPAGTNPLVQEEEHTNDSLLKENPRSSGDFKNKEAKPASIPTGPRNAVASSSKVLLEHAKPMSNASRASRSLRNPVDEPVPNRNSQAVLSSGPYNNPLGIKPSRPITPTLAPAPVGSKTLAMADANSHPPPFCPQSMPKTSNLVAYSSPSPPVAPTPAPPPYSPKHPPSPVQTKWKRLPSIDTTSSTVSAKGSRAPNPHPANETFVPFLPSLLDSSKKSPNFATPKRNQTNGHSFDILLEPQRSPVIPQPPTSTLLDPMPPTPTSLPSAQTIDNGRFNAPSHAQPSPITSNPSNDSATRTNSPTLFIPWNAATAINPVKLPALSGTFPVDLSSIPQTFHPLPQKPLVVAVSRGVKRERAPSPNANEFLDSMQEHKRTFRWPTLQSNHSTLLRGEGDLTILGIAGTVDGTLLALNCADKTIRIWNNNTRTEMARLSHNARVASVLWLDDDSGIISLGEDGMISRWNRTSFNHWTWAKMVDIDRVAVSLPTVGVKLWVWSKGAGSWQAQQPILRPNVTALTFIEGGSTLLGGTVDGVLWACEVPNGIIRACAFLKTKIFSIDVNSAKTHALIACHGVSRLIGLQAEKRGKLEQSYANKDTESSPHQLHTFACFTAREGYASVWIGPCFGRGRSWTRYDGGFFSR</sequence>
<dbReference type="PROSITE" id="PS50082">
    <property type="entry name" value="WD_REPEATS_2"/>
    <property type="match status" value="1"/>
</dbReference>
<dbReference type="SMART" id="SM00320">
    <property type="entry name" value="WD40"/>
    <property type="match status" value="2"/>
</dbReference>